<dbReference type="Pfam" id="PF00578">
    <property type="entry name" value="AhpC-TSA"/>
    <property type="match status" value="1"/>
</dbReference>
<protein>
    <recommendedName>
        <fullName evidence="2">Thioredoxin domain-containing protein</fullName>
    </recommendedName>
</protein>
<evidence type="ECO:0000259" key="2">
    <source>
        <dbReference type="PROSITE" id="PS51352"/>
    </source>
</evidence>
<dbReference type="OrthoDB" id="6399635at2"/>
<organism evidence="3 4">
    <name type="scientific">Brumimicrobium oceani</name>
    <dbReference type="NCBI Taxonomy" id="2100725"/>
    <lineage>
        <taxon>Bacteria</taxon>
        <taxon>Pseudomonadati</taxon>
        <taxon>Bacteroidota</taxon>
        <taxon>Flavobacteriia</taxon>
        <taxon>Flavobacteriales</taxon>
        <taxon>Crocinitomicaceae</taxon>
        <taxon>Brumimicrobium</taxon>
    </lineage>
</organism>
<dbReference type="SUPFAM" id="SSF52833">
    <property type="entry name" value="Thioredoxin-like"/>
    <property type="match status" value="1"/>
</dbReference>
<feature type="domain" description="Thioredoxin" evidence="2">
    <location>
        <begin position="330"/>
        <end position="491"/>
    </location>
</feature>
<gene>
    <name evidence="3" type="ORF">DIT68_06090</name>
</gene>
<dbReference type="AlphaFoldDB" id="A0A2U2XEC7"/>
<evidence type="ECO:0000313" key="4">
    <source>
        <dbReference type="Proteomes" id="UP000245370"/>
    </source>
</evidence>
<dbReference type="InterPro" id="IPR017937">
    <property type="entry name" value="Thioredoxin_CS"/>
</dbReference>
<keyword evidence="1" id="KW-0676">Redox-active center</keyword>
<dbReference type="RefSeq" id="WP_109358932.1">
    <property type="nucleotide sequence ID" value="NZ_QFRJ01000003.1"/>
</dbReference>
<dbReference type="InterPro" id="IPR013766">
    <property type="entry name" value="Thioredoxin_domain"/>
</dbReference>
<dbReference type="PROSITE" id="PS00194">
    <property type="entry name" value="THIOREDOXIN_1"/>
    <property type="match status" value="1"/>
</dbReference>
<dbReference type="Proteomes" id="UP000245370">
    <property type="component" value="Unassembled WGS sequence"/>
</dbReference>
<dbReference type="InterPro" id="IPR000866">
    <property type="entry name" value="AhpC/TSA"/>
</dbReference>
<dbReference type="Pfam" id="PF14289">
    <property type="entry name" value="DUF4369"/>
    <property type="match status" value="1"/>
</dbReference>
<evidence type="ECO:0000313" key="3">
    <source>
        <dbReference type="EMBL" id="PWH86123.1"/>
    </source>
</evidence>
<dbReference type="InterPro" id="IPR036249">
    <property type="entry name" value="Thioredoxin-like_sf"/>
</dbReference>
<sequence length="509" mass="58980">MKLINTFILTAILGISGFAQELTFKVTGIKDTTVHLVKYVGSKLYYADTAQLINGRVSFDGSKQEPGIMAVLMPGQRYFEFIYNNEKSVDIETKSPNYIEHMVIKKSKENMIFLDYMKYMKAKRDEASALQEKLSKLGDAEAEEKAKLTTGIKKVGEEVLAYQNKVVEENPKTLVSKIIKMSTDIQVPEAPKDAEGEVIDKNFTYKYFRDHYFDNIDLNDDRLVNTPVLQNKLEYFYSKNMLTQHPDTIIKYVFPVINSIPEESMMYRFVVNNVTTHFERSKFMGMDKVKTRMVNSFYCALDKNGNPKAHWMDQEKLKELCENTKIQMKLVQGEVPPNLILPDSTNQKWYNLHETEADYIILFFWDPGCGHCKKVTPKLQTLYDKKFKERNIEIFSVGKATGDDFEDWKKFIKDKNLSYINVGVTRDIYEQASENPYSLIPSKTTIESINYQSTYDIYSTPRVWILDKDKKIIAKSLAIPQIEALLDDLQGFGDLEKIFKMDENTEEIR</sequence>
<dbReference type="PROSITE" id="PS51352">
    <property type="entry name" value="THIOREDOXIN_2"/>
    <property type="match status" value="1"/>
</dbReference>
<evidence type="ECO:0000256" key="1">
    <source>
        <dbReference type="ARBA" id="ARBA00023284"/>
    </source>
</evidence>
<reference evidence="3 4" key="1">
    <citation type="submission" date="2018-05" db="EMBL/GenBank/DDBJ databases">
        <title>Brumimicrobium oceani sp. nov., isolated from coastal sediment.</title>
        <authorList>
            <person name="Kou Y."/>
        </authorList>
    </citation>
    <scope>NUCLEOTIDE SEQUENCE [LARGE SCALE GENOMIC DNA]</scope>
    <source>
        <strain evidence="3 4">C305</strain>
    </source>
</reference>
<keyword evidence="4" id="KW-1185">Reference proteome</keyword>
<comment type="caution">
    <text evidence="3">The sequence shown here is derived from an EMBL/GenBank/DDBJ whole genome shotgun (WGS) entry which is preliminary data.</text>
</comment>
<accession>A0A2U2XEC7</accession>
<reference evidence="3 4" key="2">
    <citation type="submission" date="2018-05" db="EMBL/GenBank/DDBJ databases">
        <authorList>
            <person name="Lanie J.A."/>
            <person name="Ng W.-L."/>
            <person name="Kazmierczak K.M."/>
            <person name="Andrzejewski T.M."/>
            <person name="Davidsen T.M."/>
            <person name="Wayne K.J."/>
            <person name="Tettelin H."/>
            <person name="Glass J.I."/>
            <person name="Rusch D."/>
            <person name="Podicherti R."/>
            <person name="Tsui H.-C.T."/>
            <person name="Winkler M.E."/>
        </authorList>
    </citation>
    <scope>NUCLEOTIDE SEQUENCE [LARGE SCALE GENOMIC DNA]</scope>
    <source>
        <strain evidence="3 4">C305</strain>
    </source>
</reference>
<name>A0A2U2XEC7_9FLAO</name>
<dbReference type="Gene3D" id="3.40.30.10">
    <property type="entry name" value="Glutaredoxin"/>
    <property type="match status" value="1"/>
</dbReference>
<proteinExistence type="predicted"/>
<dbReference type="EMBL" id="QFRJ01000003">
    <property type="protein sequence ID" value="PWH86123.1"/>
    <property type="molecule type" value="Genomic_DNA"/>
</dbReference>
<dbReference type="InterPro" id="IPR025380">
    <property type="entry name" value="DUF4369"/>
</dbReference>